<organism evidence="1 2">
    <name type="scientific">Aspergillus homomorphus (strain CBS 101889)</name>
    <dbReference type="NCBI Taxonomy" id="1450537"/>
    <lineage>
        <taxon>Eukaryota</taxon>
        <taxon>Fungi</taxon>
        <taxon>Dikarya</taxon>
        <taxon>Ascomycota</taxon>
        <taxon>Pezizomycotina</taxon>
        <taxon>Eurotiomycetes</taxon>
        <taxon>Eurotiomycetidae</taxon>
        <taxon>Eurotiales</taxon>
        <taxon>Aspergillaceae</taxon>
        <taxon>Aspergillus</taxon>
        <taxon>Aspergillus subgen. Circumdati</taxon>
    </lineage>
</organism>
<sequence length="80" mass="8888">MIEIRKPCLTRIRHSPFRLCLRACACASVSACGASCAFARFTLGRDSNPLIPPLVFIHRFVCLLSCLPLPLPRCIYCPIP</sequence>
<evidence type="ECO:0000313" key="2">
    <source>
        <dbReference type="Proteomes" id="UP000248961"/>
    </source>
</evidence>
<dbReference type="EMBL" id="KZ824271">
    <property type="protein sequence ID" value="RAL15408.1"/>
    <property type="molecule type" value="Genomic_DNA"/>
</dbReference>
<dbReference type="VEuPathDB" id="FungiDB:BO97DRAFT_211106"/>
<accession>A0A395I8N4</accession>
<protein>
    <submittedName>
        <fullName evidence="1">Uncharacterized protein</fullName>
    </submittedName>
</protein>
<dbReference type="GeneID" id="37194858"/>
<gene>
    <name evidence="1" type="ORF">BO97DRAFT_211106</name>
</gene>
<evidence type="ECO:0000313" key="1">
    <source>
        <dbReference type="EMBL" id="RAL15408.1"/>
    </source>
</evidence>
<dbReference type="RefSeq" id="XP_025554562.1">
    <property type="nucleotide sequence ID" value="XM_025690569.1"/>
</dbReference>
<proteinExistence type="predicted"/>
<reference evidence="1 2" key="1">
    <citation type="submission" date="2018-02" db="EMBL/GenBank/DDBJ databases">
        <title>The genomes of Aspergillus section Nigri reveals drivers in fungal speciation.</title>
        <authorList>
            <consortium name="DOE Joint Genome Institute"/>
            <person name="Vesth T.C."/>
            <person name="Nybo J."/>
            <person name="Theobald S."/>
            <person name="Brandl J."/>
            <person name="Frisvad J.C."/>
            <person name="Nielsen K.F."/>
            <person name="Lyhne E.K."/>
            <person name="Kogle M.E."/>
            <person name="Kuo A."/>
            <person name="Riley R."/>
            <person name="Clum A."/>
            <person name="Nolan M."/>
            <person name="Lipzen A."/>
            <person name="Salamov A."/>
            <person name="Henrissat B."/>
            <person name="Wiebenga A."/>
            <person name="De vries R.P."/>
            <person name="Grigoriev I.V."/>
            <person name="Mortensen U.H."/>
            <person name="Andersen M.R."/>
            <person name="Baker S.E."/>
        </authorList>
    </citation>
    <scope>NUCLEOTIDE SEQUENCE [LARGE SCALE GENOMIC DNA]</scope>
    <source>
        <strain evidence="1 2">CBS 101889</strain>
    </source>
</reference>
<dbReference type="Proteomes" id="UP000248961">
    <property type="component" value="Unassembled WGS sequence"/>
</dbReference>
<keyword evidence="2" id="KW-1185">Reference proteome</keyword>
<dbReference type="AlphaFoldDB" id="A0A395I8N4"/>
<name>A0A395I8N4_ASPHC</name>